<evidence type="ECO:0000313" key="4">
    <source>
        <dbReference type="EMBL" id="MCC9627133.1"/>
    </source>
</evidence>
<feature type="domain" description="Cytochrome C Planctomycete-type" evidence="3">
    <location>
        <begin position="68"/>
        <end position="125"/>
    </location>
</feature>
<dbReference type="PANTHER" id="PTHR35889">
    <property type="entry name" value="CYCLOINULO-OLIGOSACCHARIDE FRUCTANOTRANSFERASE-RELATED"/>
    <property type="match status" value="1"/>
</dbReference>
<accession>A0A9X1SED3</accession>
<dbReference type="SUPFAM" id="SSF46626">
    <property type="entry name" value="Cytochrome c"/>
    <property type="match status" value="1"/>
</dbReference>
<dbReference type="GO" id="GO:0020037">
    <property type="term" value="F:heme binding"/>
    <property type="evidence" value="ECO:0007669"/>
    <property type="project" value="InterPro"/>
</dbReference>
<dbReference type="Pfam" id="PF07583">
    <property type="entry name" value="PSCyt2"/>
    <property type="match status" value="1"/>
</dbReference>
<dbReference type="Proteomes" id="UP001139103">
    <property type="component" value="Unassembled WGS sequence"/>
</dbReference>
<reference evidence="4" key="1">
    <citation type="submission" date="2021-11" db="EMBL/GenBank/DDBJ databases">
        <title>Genome sequence.</title>
        <authorList>
            <person name="Sun Q."/>
        </authorList>
    </citation>
    <scope>NUCLEOTIDE SEQUENCE</scope>
    <source>
        <strain evidence="4">JC732</strain>
    </source>
</reference>
<feature type="domain" description="DUF1549" evidence="1">
    <location>
        <begin position="189"/>
        <end position="390"/>
    </location>
</feature>
<dbReference type="Pfam" id="PF07587">
    <property type="entry name" value="PSD1"/>
    <property type="match status" value="1"/>
</dbReference>
<dbReference type="InterPro" id="IPR036909">
    <property type="entry name" value="Cyt_c-like_dom_sf"/>
</dbReference>
<dbReference type="GO" id="GO:0009055">
    <property type="term" value="F:electron transfer activity"/>
    <property type="evidence" value="ECO:0007669"/>
    <property type="project" value="InterPro"/>
</dbReference>
<dbReference type="EMBL" id="JAJKFT010000002">
    <property type="protein sequence ID" value="MCC9627133.1"/>
    <property type="molecule type" value="Genomic_DNA"/>
</dbReference>
<feature type="domain" description="DUF1553" evidence="2">
    <location>
        <begin position="679"/>
        <end position="923"/>
    </location>
</feature>
<sequence length="1138" mass="127666">MLIESVTIVSYHRIMSPAAKLIRILAFALLASNATVSEEAAAQTSTEPSAEAIEQFEKQIRPLLAEKCFNCHGAKTQWASLRLDARRFALEGGDSGPVIVPGKPADSLLISRIESTDELEQMPPESSGKKLSPAEITLLRNWIASGAAWPESDVPDLDDAARRNHWAFQPISSPTPPELKDTQWPQTDVDRFILQRLQEHDLAPSPPADRRSLIRRATFDLTGLPPTQEEVDAFVADPSPDSYERLIERLLASPAYGEHWARHWLDVARYSDTKGYVYGREERNFVHSAHYRDWVIQAFNQDMPYDQFVRLQLAADQVAPHDPKSAAAMGYLTLGRRFLGVEPDIIDDRIDVVTRGLLGLTVGCARCHDHKFDPIPTADYYSLYGVFQNSAESTVPIFTTSKNPEAQAELEKRRQALQSGLQATRDEFAKLTRSRIGDYLTAQFELEKYPQQAFSQILSKEDLLPSTVWRWQRYLNEATQADDPVFVVWRALAKLPDETFAPQAQETLNKLRESETPINPHVAKAFQTAPGSRQEMIARYAELFSEVCRTWDEQVKSATDAGNAAPQSLSDMDLEQLRKVMYAADSPCLIADLDFINIEFDVDTSACIEMWKLQTAFDQWIIANADVIPHAVQLVDKPTIVQPRILRRGNVNNPGDEVPLRFLEILSGEDRQPFAEGSGRRELADAIASSDNPLTARVWANRIWMHHFGQGIVRTPSDFGTRADPPTHPDLLDWLARTLIDNGWSTKRLHREIMLSSAYQQRSDGPESPAAFVQANQTDPENRLLWRMNPRRLSFEQFRDASLAVADQLNRRAGGQGDPLFDVSDKGARRTIYTRIDRESLPTILQTFDFANPDLHTPQRSETTVPQQALFGLNHTFLADRARVLAASVDEKEAEPAQAVDSLFRQILQRSPSQGERTAALRFVETSHLRQQDSEAVPLADAWSYGYGQIDPVTGTLSNFTPLPYFTGDAWQGGSSWPDVQTGWAQITAEGGHPGNDLQHAIVRRWTAPADGIYAVRSTVVHEEPVADGIRCWVLTSRGEVLRKEHVHNATREINLSSVELKQGESLDFVVDILEVLNSDQHLWSPKVTALSQSAAADSPLPEWDANRNFTGGSDRELDAWEQLAQVLLLSNEFLFVD</sequence>
<dbReference type="InterPro" id="IPR022655">
    <property type="entry name" value="DUF1553"/>
</dbReference>
<comment type="caution">
    <text evidence="4">The sequence shown here is derived from an EMBL/GenBank/DDBJ whole genome shotgun (WGS) entry which is preliminary data.</text>
</comment>
<dbReference type="InterPro" id="IPR011444">
    <property type="entry name" value="DUF1549"/>
</dbReference>
<dbReference type="RefSeq" id="WP_230214968.1">
    <property type="nucleotide sequence ID" value="NZ_JAJKFT010000002.1"/>
</dbReference>
<evidence type="ECO:0000259" key="3">
    <source>
        <dbReference type="Pfam" id="PF07635"/>
    </source>
</evidence>
<protein>
    <submittedName>
        <fullName evidence="4">PSD1 and planctomycete cytochrome C domain-containing protein</fullName>
    </submittedName>
</protein>
<evidence type="ECO:0000259" key="2">
    <source>
        <dbReference type="Pfam" id="PF07587"/>
    </source>
</evidence>
<organism evidence="4 5">
    <name type="scientific">Blastopirellula sediminis</name>
    <dbReference type="NCBI Taxonomy" id="2894196"/>
    <lineage>
        <taxon>Bacteria</taxon>
        <taxon>Pseudomonadati</taxon>
        <taxon>Planctomycetota</taxon>
        <taxon>Planctomycetia</taxon>
        <taxon>Pirellulales</taxon>
        <taxon>Pirellulaceae</taxon>
        <taxon>Blastopirellula</taxon>
    </lineage>
</organism>
<dbReference type="Pfam" id="PF07635">
    <property type="entry name" value="PSCyt1"/>
    <property type="match status" value="1"/>
</dbReference>
<dbReference type="PANTHER" id="PTHR35889:SF3">
    <property type="entry name" value="F-BOX DOMAIN-CONTAINING PROTEIN"/>
    <property type="match status" value="1"/>
</dbReference>
<gene>
    <name evidence="4" type="ORF">LOC68_01820</name>
</gene>
<keyword evidence="5" id="KW-1185">Reference proteome</keyword>
<name>A0A9X1SED3_9BACT</name>
<dbReference type="InterPro" id="IPR011429">
    <property type="entry name" value="Cyt_c_Planctomycete-type"/>
</dbReference>
<evidence type="ECO:0000259" key="1">
    <source>
        <dbReference type="Pfam" id="PF07583"/>
    </source>
</evidence>
<dbReference type="AlphaFoldDB" id="A0A9X1SED3"/>
<evidence type="ECO:0000313" key="5">
    <source>
        <dbReference type="Proteomes" id="UP001139103"/>
    </source>
</evidence>
<proteinExistence type="predicted"/>